<comment type="caution">
    <text evidence="2">The sequence shown here is derived from an EMBL/GenBank/DDBJ whole genome shotgun (WGS) entry which is preliminary data.</text>
</comment>
<evidence type="ECO:0000313" key="3">
    <source>
        <dbReference type="Proteomes" id="UP001321749"/>
    </source>
</evidence>
<dbReference type="AlphaFoldDB" id="A0AAV9HZL4"/>
<feature type="region of interest" description="Disordered" evidence="1">
    <location>
        <begin position="25"/>
        <end position="97"/>
    </location>
</feature>
<reference evidence="2" key="1">
    <citation type="journal article" date="2023" name="Mol. Phylogenet. Evol.">
        <title>Genome-scale phylogeny and comparative genomics of the fungal order Sordariales.</title>
        <authorList>
            <person name="Hensen N."/>
            <person name="Bonometti L."/>
            <person name="Westerberg I."/>
            <person name="Brannstrom I.O."/>
            <person name="Guillou S."/>
            <person name="Cros-Aarteil S."/>
            <person name="Calhoun S."/>
            <person name="Haridas S."/>
            <person name="Kuo A."/>
            <person name="Mondo S."/>
            <person name="Pangilinan J."/>
            <person name="Riley R."/>
            <person name="LaButti K."/>
            <person name="Andreopoulos B."/>
            <person name="Lipzen A."/>
            <person name="Chen C."/>
            <person name="Yan M."/>
            <person name="Daum C."/>
            <person name="Ng V."/>
            <person name="Clum A."/>
            <person name="Steindorff A."/>
            <person name="Ohm R.A."/>
            <person name="Martin F."/>
            <person name="Silar P."/>
            <person name="Natvig D.O."/>
            <person name="Lalanne C."/>
            <person name="Gautier V."/>
            <person name="Ament-Velasquez S.L."/>
            <person name="Kruys A."/>
            <person name="Hutchinson M.I."/>
            <person name="Powell A.J."/>
            <person name="Barry K."/>
            <person name="Miller A.N."/>
            <person name="Grigoriev I.V."/>
            <person name="Debuchy R."/>
            <person name="Gladieux P."/>
            <person name="Hiltunen Thoren M."/>
            <person name="Johannesson H."/>
        </authorList>
    </citation>
    <scope>NUCLEOTIDE SEQUENCE</scope>
    <source>
        <strain evidence="2">PSN324</strain>
    </source>
</reference>
<protein>
    <submittedName>
        <fullName evidence="2">Uncharacterized protein</fullName>
    </submittedName>
</protein>
<name>A0AAV9HZL4_9PEZI</name>
<evidence type="ECO:0000256" key="1">
    <source>
        <dbReference type="SAM" id="MobiDB-lite"/>
    </source>
</evidence>
<reference evidence="2" key="2">
    <citation type="submission" date="2023-06" db="EMBL/GenBank/DDBJ databases">
        <authorList>
            <consortium name="Lawrence Berkeley National Laboratory"/>
            <person name="Mondo S.J."/>
            <person name="Hensen N."/>
            <person name="Bonometti L."/>
            <person name="Westerberg I."/>
            <person name="Brannstrom I.O."/>
            <person name="Guillou S."/>
            <person name="Cros-Aarteil S."/>
            <person name="Calhoun S."/>
            <person name="Haridas S."/>
            <person name="Kuo A."/>
            <person name="Pangilinan J."/>
            <person name="Riley R."/>
            <person name="Labutti K."/>
            <person name="Andreopoulos B."/>
            <person name="Lipzen A."/>
            <person name="Chen C."/>
            <person name="Yanf M."/>
            <person name="Daum C."/>
            <person name="Ng V."/>
            <person name="Clum A."/>
            <person name="Steindorff A."/>
            <person name="Ohm R."/>
            <person name="Martin F."/>
            <person name="Silar P."/>
            <person name="Natvig D."/>
            <person name="Lalanne C."/>
            <person name="Gautier V."/>
            <person name="Ament-Velasquez S.L."/>
            <person name="Kruys A."/>
            <person name="Hutchinson M.I."/>
            <person name="Powell A.J."/>
            <person name="Barry K."/>
            <person name="Miller A.N."/>
            <person name="Grigoriev I.V."/>
            <person name="Debuchy R."/>
            <person name="Gladieux P."/>
            <person name="Thoren M.H."/>
            <person name="Johannesson H."/>
        </authorList>
    </citation>
    <scope>NUCLEOTIDE SEQUENCE</scope>
    <source>
        <strain evidence="2">PSN324</strain>
    </source>
</reference>
<evidence type="ECO:0000313" key="2">
    <source>
        <dbReference type="EMBL" id="KAK4465788.1"/>
    </source>
</evidence>
<dbReference type="EMBL" id="MU864936">
    <property type="protein sequence ID" value="KAK4465788.1"/>
    <property type="molecule type" value="Genomic_DNA"/>
</dbReference>
<organism evidence="2 3">
    <name type="scientific">Cladorrhinum samala</name>
    <dbReference type="NCBI Taxonomy" id="585594"/>
    <lineage>
        <taxon>Eukaryota</taxon>
        <taxon>Fungi</taxon>
        <taxon>Dikarya</taxon>
        <taxon>Ascomycota</taxon>
        <taxon>Pezizomycotina</taxon>
        <taxon>Sordariomycetes</taxon>
        <taxon>Sordariomycetidae</taxon>
        <taxon>Sordariales</taxon>
        <taxon>Podosporaceae</taxon>
        <taxon>Cladorrhinum</taxon>
    </lineage>
</organism>
<sequence>MSTSPASNINPRRTPQLTTTTIFNDPILGSMIPPSSPSSHTGAARARAMSHTSEWQPEREGHQSWSAQEYLHDFHRKLAEEHDHAAPSGQQGFTERG</sequence>
<feature type="compositionally biased region" description="Basic and acidic residues" evidence="1">
    <location>
        <begin position="70"/>
        <end position="85"/>
    </location>
</feature>
<accession>A0AAV9HZL4</accession>
<proteinExistence type="predicted"/>
<dbReference type="Proteomes" id="UP001321749">
    <property type="component" value="Unassembled WGS sequence"/>
</dbReference>
<keyword evidence="3" id="KW-1185">Reference proteome</keyword>
<feature type="compositionally biased region" description="Polar residues" evidence="1">
    <location>
        <begin position="88"/>
        <end position="97"/>
    </location>
</feature>
<gene>
    <name evidence="2" type="ORF">QBC42DRAFT_293858</name>
</gene>